<feature type="non-terminal residue" evidence="2">
    <location>
        <position position="88"/>
    </location>
</feature>
<comment type="caution">
    <text evidence="2">The sequence shown here is derived from an EMBL/GenBank/DDBJ whole genome shotgun (WGS) entry which is preliminary data.</text>
</comment>
<feature type="compositionally biased region" description="Low complexity" evidence="1">
    <location>
        <begin position="43"/>
        <end position="81"/>
    </location>
</feature>
<gene>
    <name evidence="2" type="ORF">NDU88_000086</name>
</gene>
<evidence type="ECO:0008006" key="4">
    <source>
        <dbReference type="Google" id="ProtNLM"/>
    </source>
</evidence>
<protein>
    <recommendedName>
        <fullName evidence="4">Androgen receptor</fullName>
    </recommendedName>
</protein>
<dbReference type="EMBL" id="JANPWB010000004">
    <property type="protein sequence ID" value="KAJ1190764.1"/>
    <property type="molecule type" value="Genomic_DNA"/>
</dbReference>
<keyword evidence="3" id="KW-1185">Reference proteome</keyword>
<feature type="region of interest" description="Disordered" evidence="1">
    <location>
        <begin position="1"/>
        <end position="88"/>
    </location>
</feature>
<dbReference type="AlphaFoldDB" id="A0AAV7US28"/>
<proteinExistence type="predicted"/>
<evidence type="ECO:0000313" key="3">
    <source>
        <dbReference type="Proteomes" id="UP001066276"/>
    </source>
</evidence>
<evidence type="ECO:0000256" key="1">
    <source>
        <dbReference type="SAM" id="MobiDB-lite"/>
    </source>
</evidence>
<feature type="non-terminal residue" evidence="2">
    <location>
        <position position="1"/>
    </location>
</feature>
<evidence type="ECO:0000313" key="2">
    <source>
        <dbReference type="EMBL" id="KAJ1190764.1"/>
    </source>
</evidence>
<accession>A0AAV7US28</accession>
<name>A0AAV7US28_PLEWA</name>
<reference evidence="2" key="1">
    <citation type="journal article" date="2022" name="bioRxiv">
        <title>Sequencing and chromosome-scale assembly of the giantPleurodeles waltlgenome.</title>
        <authorList>
            <person name="Brown T."/>
            <person name="Elewa A."/>
            <person name="Iarovenko S."/>
            <person name="Subramanian E."/>
            <person name="Araus A.J."/>
            <person name="Petzold A."/>
            <person name="Susuki M."/>
            <person name="Suzuki K.-i.T."/>
            <person name="Hayashi T."/>
            <person name="Toyoda A."/>
            <person name="Oliveira C."/>
            <person name="Osipova E."/>
            <person name="Leigh N.D."/>
            <person name="Simon A."/>
            <person name="Yun M.H."/>
        </authorList>
    </citation>
    <scope>NUCLEOTIDE SEQUENCE</scope>
    <source>
        <strain evidence="2">20211129_DDA</strain>
        <tissue evidence="2">Liver</tissue>
    </source>
</reference>
<dbReference type="Proteomes" id="UP001066276">
    <property type="component" value="Chromosome 2_2"/>
</dbReference>
<organism evidence="2 3">
    <name type="scientific">Pleurodeles waltl</name>
    <name type="common">Iberian ribbed newt</name>
    <dbReference type="NCBI Taxonomy" id="8319"/>
    <lineage>
        <taxon>Eukaryota</taxon>
        <taxon>Metazoa</taxon>
        <taxon>Chordata</taxon>
        <taxon>Craniata</taxon>
        <taxon>Vertebrata</taxon>
        <taxon>Euteleostomi</taxon>
        <taxon>Amphibia</taxon>
        <taxon>Batrachia</taxon>
        <taxon>Caudata</taxon>
        <taxon>Salamandroidea</taxon>
        <taxon>Salamandridae</taxon>
        <taxon>Pleurodelinae</taxon>
        <taxon>Pleurodeles</taxon>
    </lineage>
</organism>
<sequence length="88" mass="8551">YNATGPRGGQQKSRWPGRASSEAAARPEVAGESSGTPAREGEASSSPSASGTPVREGEASSSPSDDVAAPGGACWCPGGAPQSARPPG</sequence>